<evidence type="ECO:0000313" key="2">
    <source>
        <dbReference type="EMBL" id="APZ96520.1"/>
    </source>
</evidence>
<organism evidence="2 3">
    <name type="scientific">Fuerstiella marisgermanici</name>
    <dbReference type="NCBI Taxonomy" id="1891926"/>
    <lineage>
        <taxon>Bacteria</taxon>
        <taxon>Pseudomonadati</taxon>
        <taxon>Planctomycetota</taxon>
        <taxon>Planctomycetia</taxon>
        <taxon>Planctomycetales</taxon>
        <taxon>Planctomycetaceae</taxon>
        <taxon>Fuerstiella</taxon>
    </lineage>
</organism>
<dbReference type="InterPro" id="IPR016024">
    <property type="entry name" value="ARM-type_fold"/>
</dbReference>
<accession>A0A1P8WR31</accession>
<evidence type="ECO:0000313" key="3">
    <source>
        <dbReference type="Proteomes" id="UP000187735"/>
    </source>
</evidence>
<dbReference type="SUPFAM" id="SSF48371">
    <property type="entry name" value="ARM repeat"/>
    <property type="match status" value="1"/>
</dbReference>
<evidence type="ECO:0000256" key="1">
    <source>
        <dbReference type="SAM" id="SignalP"/>
    </source>
</evidence>
<feature type="chain" id="PRO_5012117105" evidence="1">
    <location>
        <begin position="27"/>
        <end position="712"/>
    </location>
</feature>
<protein>
    <submittedName>
        <fullName evidence="2">HEAT repeat</fullName>
    </submittedName>
</protein>
<keyword evidence="3" id="KW-1185">Reference proteome</keyword>
<dbReference type="OrthoDB" id="234429at2"/>
<dbReference type="Proteomes" id="UP000187735">
    <property type="component" value="Chromosome"/>
</dbReference>
<proteinExistence type="predicted"/>
<dbReference type="SMART" id="SM00567">
    <property type="entry name" value="EZ_HEAT"/>
    <property type="match status" value="5"/>
</dbReference>
<reference evidence="2 3" key="1">
    <citation type="journal article" date="2016" name="Front. Microbiol.">
        <title>Fuerstia marisgermanicae gen. nov., sp. nov., an Unusual Member of the Phylum Planctomycetes from the German Wadden Sea.</title>
        <authorList>
            <person name="Kohn T."/>
            <person name="Heuer A."/>
            <person name="Jogler M."/>
            <person name="Vollmers J."/>
            <person name="Boedeker C."/>
            <person name="Bunk B."/>
            <person name="Rast P."/>
            <person name="Borchert D."/>
            <person name="Glockner I."/>
            <person name="Freese H.M."/>
            <person name="Klenk H.P."/>
            <person name="Overmann J."/>
            <person name="Kaster A.K."/>
            <person name="Rohde M."/>
            <person name="Wiegand S."/>
            <person name="Jogler C."/>
        </authorList>
    </citation>
    <scope>NUCLEOTIDE SEQUENCE [LARGE SCALE GENOMIC DNA]</scope>
    <source>
        <strain evidence="2 3">NH11</strain>
    </source>
</reference>
<dbReference type="KEGG" id="fmr:Fuma_06189"/>
<sequence precursor="true">MNKIQYSTLLIVFIVASVVAVNSAQADEAPAKEAEFLAVLRSDVADSEKALACKSLAIYGSAAAVADLAKLLPHERLSSWARIALEAIPGSESDAALRTAAGSLNGRLLIGMINSIGVRGDADAVDLLAQRLKDSDAQVASAAAVALGKIGNAAATLTLRTALAGAPEEVRSAVAEGCVLCAERAHNAGELSDAVEIFDEVRAADVPLQRVIEATRGAILARQQDGIPLLMETLNSDNKSLFQLALGTVREFPGAEIDKVLAKSFSQAAPARAALIIQAMSDRVDTVDLTVVLQAAENGNNVVRLSAIDALQRIGDDSCLELLLKIALNDDEELANAAKETLAVLPGESVDGEIGVKLPTASGERYKLLLQLVAQRRIVSEVAEVEKALEHSDASVRQAGFEALGEIVSLQRLPILVSQVVRPSHSEDADVAELALKTASVRMPDREACASELAKALGSAPLVAKVKLLEIISNVGGKTALATLASTAVDKEDAMQDAASRLLGKWNGVEAAPVLLDLSKNAPAEKYRVRALRGYIGLARKFAMPEKQRAKMCENAVTGTNRTSERKLVLDVLKLHPSIDGLELATRMSRQLPSLKTDASAAALVIGQKLEAKGVDVSKLMSGVGLEKVKLEIISATYGAGNRQKDVTDAIRKLAGDLPLITLTHKSYNDSFGGDPASGVVKQLKIEYRMDGKKGTASFPENALIVLPVPKS</sequence>
<gene>
    <name evidence="2" type="ORF">Fuma_06189</name>
</gene>
<dbReference type="InterPro" id="IPR011989">
    <property type="entry name" value="ARM-like"/>
</dbReference>
<feature type="signal peptide" evidence="1">
    <location>
        <begin position="1"/>
        <end position="26"/>
    </location>
</feature>
<dbReference type="STRING" id="1891926.Fuma_06189"/>
<dbReference type="AlphaFoldDB" id="A0A1P8WR31"/>
<dbReference type="Pfam" id="PF13646">
    <property type="entry name" value="HEAT_2"/>
    <property type="match status" value="1"/>
</dbReference>
<dbReference type="RefSeq" id="WP_077027533.1">
    <property type="nucleotide sequence ID" value="NZ_CP017641.1"/>
</dbReference>
<dbReference type="InterPro" id="IPR004155">
    <property type="entry name" value="PBS_lyase_HEAT"/>
</dbReference>
<dbReference type="EMBL" id="CP017641">
    <property type="protein sequence ID" value="APZ96520.1"/>
    <property type="molecule type" value="Genomic_DNA"/>
</dbReference>
<keyword evidence="1" id="KW-0732">Signal</keyword>
<name>A0A1P8WR31_9PLAN</name>
<dbReference type="Gene3D" id="1.25.10.10">
    <property type="entry name" value="Leucine-rich Repeat Variant"/>
    <property type="match status" value="3"/>
</dbReference>